<evidence type="ECO:0000313" key="7">
    <source>
        <dbReference type="Proteomes" id="UP000288259"/>
    </source>
</evidence>
<keyword evidence="3 4" id="KW-0067">ATP-binding</keyword>
<dbReference type="SUPFAM" id="SSF56059">
    <property type="entry name" value="Glutathione synthetase ATP-binding domain-like"/>
    <property type="match status" value="1"/>
</dbReference>
<comment type="caution">
    <text evidence="6">The sequence shown here is derived from an EMBL/GenBank/DDBJ whole genome shotgun (WGS) entry which is preliminary data.</text>
</comment>
<proteinExistence type="predicted"/>
<evidence type="ECO:0000256" key="3">
    <source>
        <dbReference type="ARBA" id="ARBA00022840"/>
    </source>
</evidence>
<evidence type="ECO:0000256" key="4">
    <source>
        <dbReference type="PROSITE-ProRule" id="PRU00409"/>
    </source>
</evidence>
<dbReference type="InterPro" id="IPR052032">
    <property type="entry name" value="ATP-dep_AA_Ligase"/>
</dbReference>
<dbReference type="RefSeq" id="WP_126753992.1">
    <property type="nucleotide sequence ID" value="NZ_PIPY01000003.1"/>
</dbReference>
<dbReference type="GO" id="GO:0016874">
    <property type="term" value="F:ligase activity"/>
    <property type="evidence" value="ECO:0007669"/>
    <property type="project" value="UniProtKB-KW"/>
</dbReference>
<evidence type="ECO:0000259" key="5">
    <source>
        <dbReference type="PROSITE" id="PS50975"/>
    </source>
</evidence>
<dbReference type="EMBL" id="PIPY01000003">
    <property type="protein sequence ID" value="RUO62627.1"/>
    <property type="molecule type" value="Genomic_DNA"/>
</dbReference>
<evidence type="ECO:0000313" key="6">
    <source>
        <dbReference type="EMBL" id="RUO62627.1"/>
    </source>
</evidence>
<organism evidence="6 7">
    <name type="scientific">Pseudidiomarina insulisalsae</name>
    <dbReference type="NCBI Taxonomy" id="575789"/>
    <lineage>
        <taxon>Bacteria</taxon>
        <taxon>Pseudomonadati</taxon>
        <taxon>Pseudomonadota</taxon>
        <taxon>Gammaproteobacteria</taxon>
        <taxon>Alteromonadales</taxon>
        <taxon>Idiomarinaceae</taxon>
        <taxon>Pseudidiomarina</taxon>
    </lineage>
</organism>
<dbReference type="GO" id="GO:0046872">
    <property type="term" value="F:metal ion binding"/>
    <property type="evidence" value="ECO:0007669"/>
    <property type="project" value="InterPro"/>
</dbReference>
<feature type="domain" description="ATP-grasp" evidence="5">
    <location>
        <begin position="110"/>
        <end position="302"/>
    </location>
</feature>
<keyword evidence="7" id="KW-1185">Reference proteome</keyword>
<evidence type="ECO:0000256" key="1">
    <source>
        <dbReference type="ARBA" id="ARBA00022598"/>
    </source>
</evidence>
<dbReference type="PANTHER" id="PTHR43585">
    <property type="entry name" value="FUMIPYRROLE BIOSYNTHESIS PROTEIN C"/>
    <property type="match status" value="1"/>
</dbReference>
<sequence length="373" mass="41721">MTKKVVVLGIGNAQVDLLRWLQQQAEIEVHALSNTDKGRGRPFADEFELIDITNREQVLAYCQEQQIDLIYSMGSDVAMPTVAYVSEQMNLPSFVSYETAQTCNNKAKFRERLQQNYGAVPFVVVTSAQECVSRAQQLRFPVIVKPVDSQGQRGVSTAATAQELEAAFSYARQYSRAGDVIVEEKIIGEEISVNAYVSDGALAFFLPSGRVAWQGFDGGIIHKHMLPDNLSVSARSNVKRLVEETLQELKINNGPAYFQIKMRGDDAFLIEVTPRFDGCHMWRLIALAGGVNLLDITMQQLLGNATELPVSFQIRPACLEFLCQPPGRYEREHVVHPEAEYYEMYVAPGDEVLPMNGKMEKCGYQIYFLDGTA</sequence>
<dbReference type="Pfam" id="PF13535">
    <property type="entry name" value="ATP-grasp_4"/>
    <property type="match status" value="1"/>
</dbReference>
<dbReference type="InterPro" id="IPR013815">
    <property type="entry name" value="ATP_grasp_subdomain_1"/>
</dbReference>
<dbReference type="PROSITE" id="PS50975">
    <property type="entry name" value="ATP_GRASP"/>
    <property type="match status" value="1"/>
</dbReference>
<gene>
    <name evidence="6" type="ORF">CWI71_04130</name>
</gene>
<dbReference type="OrthoDB" id="9803907at2"/>
<evidence type="ECO:0000256" key="2">
    <source>
        <dbReference type="ARBA" id="ARBA00022741"/>
    </source>
</evidence>
<dbReference type="Gene3D" id="3.40.50.20">
    <property type="match status" value="1"/>
</dbReference>
<dbReference type="Gene3D" id="3.30.470.20">
    <property type="entry name" value="ATP-grasp fold, B domain"/>
    <property type="match status" value="1"/>
</dbReference>
<keyword evidence="1" id="KW-0436">Ligase</keyword>
<dbReference type="InterPro" id="IPR011761">
    <property type="entry name" value="ATP-grasp"/>
</dbReference>
<name>A0A432YNQ5_9GAMM</name>
<keyword evidence="2 4" id="KW-0547">Nucleotide-binding</keyword>
<protein>
    <recommendedName>
        <fullName evidence="5">ATP-grasp domain-containing protein</fullName>
    </recommendedName>
</protein>
<dbReference type="PANTHER" id="PTHR43585:SF2">
    <property type="entry name" value="ATP-GRASP ENZYME FSQD"/>
    <property type="match status" value="1"/>
</dbReference>
<dbReference type="Gene3D" id="3.30.1490.20">
    <property type="entry name" value="ATP-grasp fold, A domain"/>
    <property type="match status" value="1"/>
</dbReference>
<dbReference type="Proteomes" id="UP000288259">
    <property type="component" value="Unassembled WGS sequence"/>
</dbReference>
<reference evidence="7" key="1">
    <citation type="journal article" date="2018" name="Front. Microbiol.">
        <title>Genome-Based Analysis Reveals the Taxonomy and Diversity of the Family Idiomarinaceae.</title>
        <authorList>
            <person name="Liu Y."/>
            <person name="Lai Q."/>
            <person name="Shao Z."/>
        </authorList>
    </citation>
    <scope>NUCLEOTIDE SEQUENCE [LARGE SCALE GENOMIC DNA]</scope>
    <source>
        <strain evidence="7">CVS-6</strain>
    </source>
</reference>
<accession>A0A432YNQ5</accession>
<dbReference type="GO" id="GO:0005524">
    <property type="term" value="F:ATP binding"/>
    <property type="evidence" value="ECO:0007669"/>
    <property type="project" value="UniProtKB-UniRule"/>
</dbReference>
<dbReference type="AlphaFoldDB" id="A0A432YNQ5"/>